<reference evidence="1 2" key="1">
    <citation type="submission" date="2020-06" db="EMBL/GenBank/DDBJ databases">
        <title>Transcriptomic and genomic resources for Thalictrum thalictroides and T. hernandezii: Facilitating candidate gene discovery in an emerging model plant lineage.</title>
        <authorList>
            <person name="Arias T."/>
            <person name="Riano-Pachon D.M."/>
            <person name="Di Stilio V.S."/>
        </authorList>
    </citation>
    <scope>NUCLEOTIDE SEQUENCE [LARGE SCALE GENOMIC DNA]</scope>
    <source>
        <strain evidence="2">cv. WT478/WT964</strain>
        <tissue evidence="1">Leaves</tissue>
    </source>
</reference>
<dbReference type="AlphaFoldDB" id="A0A7J6VJC5"/>
<dbReference type="Proteomes" id="UP000554482">
    <property type="component" value="Unassembled WGS sequence"/>
</dbReference>
<name>A0A7J6VJC5_THATH</name>
<evidence type="ECO:0000313" key="1">
    <source>
        <dbReference type="EMBL" id="KAF5184678.1"/>
    </source>
</evidence>
<comment type="caution">
    <text evidence="1">The sequence shown here is derived from an EMBL/GenBank/DDBJ whole genome shotgun (WGS) entry which is preliminary data.</text>
</comment>
<keyword evidence="2" id="KW-1185">Reference proteome</keyword>
<proteinExistence type="predicted"/>
<evidence type="ECO:0000313" key="2">
    <source>
        <dbReference type="Proteomes" id="UP000554482"/>
    </source>
</evidence>
<gene>
    <name evidence="1" type="ORF">FRX31_025735</name>
</gene>
<accession>A0A7J6VJC5</accession>
<sequence length="90" mass="10518">MLEPYMIYREPTTSNLAGLHLIHSDDLHGGLERLNYLRMLLLNNVGIPHCPRTKRRGGLLQLEKAMPTFIFVNCLRLHQDYENDIIPSYR</sequence>
<dbReference type="EMBL" id="JABWDY010031792">
    <property type="protein sequence ID" value="KAF5184678.1"/>
    <property type="molecule type" value="Genomic_DNA"/>
</dbReference>
<organism evidence="1 2">
    <name type="scientific">Thalictrum thalictroides</name>
    <name type="common">Rue-anemone</name>
    <name type="synonym">Anemone thalictroides</name>
    <dbReference type="NCBI Taxonomy" id="46969"/>
    <lineage>
        <taxon>Eukaryota</taxon>
        <taxon>Viridiplantae</taxon>
        <taxon>Streptophyta</taxon>
        <taxon>Embryophyta</taxon>
        <taxon>Tracheophyta</taxon>
        <taxon>Spermatophyta</taxon>
        <taxon>Magnoliopsida</taxon>
        <taxon>Ranunculales</taxon>
        <taxon>Ranunculaceae</taxon>
        <taxon>Thalictroideae</taxon>
        <taxon>Thalictrum</taxon>
    </lineage>
</organism>
<protein>
    <submittedName>
        <fullName evidence="1">Uncharacterized protein</fullName>
    </submittedName>
</protein>